<dbReference type="Gene3D" id="1.25.40.10">
    <property type="entry name" value="Tetratricopeptide repeat domain"/>
    <property type="match status" value="3"/>
</dbReference>
<comment type="caution">
    <text evidence="4">The sequence shown here is derived from an EMBL/GenBank/DDBJ whole genome shotgun (WGS) entry which is preliminary data.</text>
</comment>
<organism evidence="4 5">
    <name type="scientific">Alloalcanivorax profundimaris</name>
    <dbReference type="NCBI Taxonomy" id="2735259"/>
    <lineage>
        <taxon>Bacteria</taxon>
        <taxon>Pseudomonadati</taxon>
        <taxon>Pseudomonadota</taxon>
        <taxon>Gammaproteobacteria</taxon>
        <taxon>Oceanospirillales</taxon>
        <taxon>Alcanivoracaceae</taxon>
        <taxon>Alloalcanivorax</taxon>
    </lineage>
</organism>
<evidence type="ECO:0000256" key="2">
    <source>
        <dbReference type="ARBA" id="ARBA00022803"/>
    </source>
</evidence>
<keyword evidence="5" id="KW-1185">Reference proteome</keyword>
<sequence length="392" mass="43271">MRYWLVVLLLVSLGAQAALRPAVHERLQDARARAEAGHGDAALAALETLTSELDLTGEERARVDELRGYLHYQAGRHDAALSAYQAVAANPDAPAPLLDGTRRALLWLYYDAGRMDRALAQFRALAARHDQLTPELHVLGATVLHGAGDHRAAADHLRRAVAGREARGEAVPDAWLSSWRASLQAAGDYRAAARVQNRLVNRSPSPEHLLALAGLYGRAGEPRKQVAVLESLYENGQLPGTDALRTLIALYQRLDRPLQAARVLDAALRDGVLGASRERRRRLAGLWLQAREQDRAQATLERLVEDYPDADLYLQLARLHNRAQRWGEAADALGQALARGVDDRADTLMALGVARYRQGRRAAARDAFEQARRHAARRADAEQWLAHLSRQP</sequence>
<dbReference type="PANTHER" id="PTHR45586">
    <property type="entry name" value="TPR REPEAT-CONTAINING PROTEIN PA4667"/>
    <property type="match status" value="1"/>
</dbReference>
<proteinExistence type="predicted"/>
<feature type="signal peptide" evidence="3">
    <location>
        <begin position="1"/>
        <end position="17"/>
    </location>
</feature>
<dbReference type="Pfam" id="PF13174">
    <property type="entry name" value="TPR_6"/>
    <property type="match status" value="1"/>
</dbReference>
<protein>
    <recommendedName>
        <fullName evidence="6">Tetratricopeptide repeat protein</fullName>
    </recommendedName>
</protein>
<dbReference type="InterPro" id="IPR019734">
    <property type="entry name" value="TPR_rpt"/>
</dbReference>
<keyword evidence="2" id="KW-0802">TPR repeat</keyword>
<keyword evidence="1" id="KW-0677">Repeat</keyword>
<gene>
    <name evidence="4" type="ORF">Y5W_03146</name>
</gene>
<dbReference type="SUPFAM" id="SSF48452">
    <property type="entry name" value="TPR-like"/>
    <property type="match status" value="2"/>
</dbReference>
<dbReference type="InterPro" id="IPR011990">
    <property type="entry name" value="TPR-like_helical_dom_sf"/>
</dbReference>
<dbReference type="PANTHER" id="PTHR45586:SF1">
    <property type="entry name" value="LIPOPOLYSACCHARIDE ASSEMBLY PROTEIN B"/>
    <property type="match status" value="1"/>
</dbReference>
<evidence type="ECO:0008006" key="6">
    <source>
        <dbReference type="Google" id="ProtNLM"/>
    </source>
</evidence>
<dbReference type="SMART" id="SM00028">
    <property type="entry name" value="TPR"/>
    <property type="match status" value="2"/>
</dbReference>
<dbReference type="Pfam" id="PF13432">
    <property type="entry name" value="TPR_16"/>
    <property type="match status" value="3"/>
</dbReference>
<evidence type="ECO:0000256" key="3">
    <source>
        <dbReference type="SAM" id="SignalP"/>
    </source>
</evidence>
<keyword evidence="3" id="KW-0732">Signal</keyword>
<evidence type="ECO:0000256" key="1">
    <source>
        <dbReference type="ARBA" id="ARBA00022737"/>
    </source>
</evidence>
<accession>A0ABS0AUQ5</accession>
<evidence type="ECO:0000313" key="5">
    <source>
        <dbReference type="Proteomes" id="UP000662703"/>
    </source>
</evidence>
<dbReference type="RefSeq" id="WP_194297880.1">
    <property type="nucleotide sequence ID" value="NZ_ARXX01000062.1"/>
</dbReference>
<feature type="chain" id="PRO_5046737103" description="Tetratricopeptide repeat protein" evidence="3">
    <location>
        <begin position="18"/>
        <end position="392"/>
    </location>
</feature>
<dbReference type="InterPro" id="IPR051012">
    <property type="entry name" value="CellSynth/LPSAsmb/PSIAsmb"/>
</dbReference>
<name>A0ABS0AUQ5_9GAMM</name>
<reference evidence="4 5" key="1">
    <citation type="submission" date="2012-09" db="EMBL/GenBank/DDBJ databases">
        <title>Genome Sequence of alkane-degrading Bacterium Alcanivorax sp. 521-1.</title>
        <authorList>
            <person name="Lai Q."/>
            <person name="Shao Z."/>
        </authorList>
    </citation>
    <scope>NUCLEOTIDE SEQUENCE [LARGE SCALE GENOMIC DNA]</scope>
    <source>
        <strain evidence="4 5">521-1</strain>
    </source>
</reference>
<evidence type="ECO:0000313" key="4">
    <source>
        <dbReference type="EMBL" id="MBF5057852.1"/>
    </source>
</evidence>
<dbReference type="EMBL" id="ARXX01000062">
    <property type="protein sequence ID" value="MBF5057852.1"/>
    <property type="molecule type" value="Genomic_DNA"/>
</dbReference>
<dbReference type="Proteomes" id="UP000662703">
    <property type="component" value="Unassembled WGS sequence"/>
</dbReference>